<dbReference type="Gene3D" id="2.60.120.920">
    <property type="match status" value="1"/>
</dbReference>
<dbReference type="InterPro" id="IPR001870">
    <property type="entry name" value="B30.2/SPRY"/>
</dbReference>
<dbReference type="CDD" id="cd16040">
    <property type="entry name" value="SPRY_PRY_SNTX"/>
    <property type="match status" value="1"/>
</dbReference>
<dbReference type="SUPFAM" id="SSF52047">
    <property type="entry name" value="RNI-like"/>
    <property type="match status" value="1"/>
</dbReference>
<evidence type="ECO:0000256" key="2">
    <source>
        <dbReference type="ARBA" id="ARBA00022737"/>
    </source>
</evidence>
<dbReference type="Proteomes" id="UP000000437">
    <property type="component" value="Chromosome 4"/>
</dbReference>
<dbReference type="FunFam" id="2.60.120.920:FF:000033">
    <property type="entry name" value="Si:dkeyp-100h4.1"/>
    <property type="match status" value="1"/>
</dbReference>
<dbReference type="InterPro" id="IPR032675">
    <property type="entry name" value="LRR_dom_sf"/>
</dbReference>
<dbReference type="SMART" id="SM00589">
    <property type="entry name" value="PRY"/>
    <property type="match status" value="1"/>
</dbReference>
<keyword evidence="4" id="KW-1185">Reference proteome</keyword>
<dbReference type="Pfam" id="PF13516">
    <property type="entry name" value="LRR_6"/>
    <property type="match status" value="2"/>
</dbReference>
<evidence type="ECO:0000256" key="1">
    <source>
        <dbReference type="ARBA" id="ARBA00022614"/>
    </source>
</evidence>
<dbReference type="Pfam" id="PF00622">
    <property type="entry name" value="SPRY"/>
    <property type="match status" value="1"/>
</dbReference>
<keyword evidence="2" id="KW-0677">Repeat</keyword>
<dbReference type="KEGG" id="dre:137491250"/>
<name>A0AB32TNZ8_DANRE</name>
<dbReference type="InterPro" id="IPR003879">
    <property type="entry name" value="Butyrophylin_SPRY"/>
</dbReference>
<dbReference type="InterPro" id="IPR051261">
    <property type="entry name" value="NLR"/>
</dbReference>
<dbReference type="InterPro" id="IPR003877">
    <property type="entry name" value="SPRY_dom"/>
</dbReference>
<dbReference type="PRINTS" id="PR01407">
    <property type="entry name" value="BUTYPHLNCDUF"/>
</dbReference>
<dbReference type="Pfam" id="PF13765">
    <property type="entry name" value="PRY"/>
    <property type="match status" value="1"/>
</dbReference>
<dbReference type="PROSITE" id="PS50188">
    <property type="entry name" value="B302_SPRY"/>
    <property type="match status" value="1"/>
</dbReference>
<dbReference type="Gene3D" id="3.80.10.10">
    <property type="entry name" value="Ribonuclease Inhibitor"/>
    <property type="match status" value="1"/>
</dbReference>
<evidence type="ECO:0000313" key="4">
    <source>
        <dbReference type="Proteomes" id="UP000000437"/>
    </source>
</evidence>
<dbReference type="PANTHER" id="PTHR24106">
    <property type="entry name" value="NACHT, LRR AND CARD DOMAINS-CONTAINING"/>
    <property type="match status" value="1"/>
</dbReference>
<organism evidence="4 5">
    <name type="scientific">Danio rerio</name>
    <name type="common">Zebrafish</name>
    <name type="synonym">Brachydanio rerio</name>
    <dbReference type="NCBI Taxonomy" id="7955"/>
    <lineage>
        <taxon>Eukaryota</taxon>
        <taxon>Metazoa</taxon>
        <taxon>Chordata</taxon>
        <taxon>Craniata</taxon>
        <taxon>Vertebrata</taxon>
        <taxon>Euteleostomi</taxon>
        <taxon>Actinopterygii</taxon>
        <taxon>Neopterygii</taxon>
        <taxon>Teleostei</taxon>
        <taxon>Ostariophysi</taxon>
        <taxon>Cypriniformes</taxon>
        <taxon>Danionidae</taxon>
        <taxon>Danioninae</taxon>
        <taxon>Danio</taxon>
    </lineage>
</organism>
<evidence type="ECO:0000313" key="5">
    <source>
        <dbReference type="RefSeq" id="XP_068076508.2"/>
    </source>
</evidence>
<dbReference type="RefSeq" id="XP_068076508.2">
    <property type="nucleotide sequence ID" value="XM_068220407.2"/>
</dbReference>
<dbReference type="InterPro" id="IPR006574">
    <property type="entry name" value="PRY"/>
</dbReference>
<dbReference type="SMART" id="SM00449">
    <property type="entry name" value="SPRY"/>
    <property type="match status" value="1"/>
</dbReference>
<dbReference type="InterPro" id="IPR001611">
    <property type="entry name" value="Leu-rich_rpt"/>
</dbReference>
<keyword evidence="1" id="KW-0433">Leucine-rich repeat</keyword>
<dbReference type="FunFam" id="3.80.10.10:FF:000315">
    <property type="entry name" value="Si:dkey-16p6.1"/>
    <property type="match status" value="1"/>
</dbReference>
<dbReference type="InterPro" id="IPR013320">
    <property type="entry name" value="ConA-like_dom_sf"/>
</dbReference>
<reference evidence="5" key="1">
    <citation type="submission" date="2025-08" db="UniProtKB">
        <authorList>
            <consortium name="RefSeq"/>
        </authorList>
    </citation>
    <scope>IDENTIFICATION</scope>
    <source>
        <strain evidence="5">Tuebingen</strain>
        <tissue evidence="5">Fibroblasts and whole tissue</tissue>
    </source>
</reference>
<dbReference type="AlphaFoldDB" id="A0AB32TNZ8"/>
<sequence>MCTQIFKEETGIILGTMYCFLHLSIQEFIAALYQHLILDNDKTQAENSRDESMIDFLKTAVDKALESENGHLDLYLRFLLGLSLQSNRQLLRGLLTQQDDRDQSKEEITAYIKQKLEGNLSPERSINLFYCLNELNDQTLLKQIQSQLSGGRLSPYLSPAQWSAVVFVLLTSEEELEEFELQKFQRSDDCLIRLSAVIKTSKRALLQCCNLTVQCCESLSSALQSSNCVLRELDLSNNDLQDSGVKKLSDGLKSQHCKLETLRLMTCKLTADSCESLSSALQSSNCVLRELNLSNNDLQDSGVKKLSDGLKSQHCKLKTLRLMTCKLTADSCESLSSALQSSNCVLRELDLSNNDLQDSGVKLLSDGLKSQHCKLDTLRLSGCMVTEEGCGFLSSALTSNPSHLRELDLSYNHPGDSGVKLLSEQLEDPNYTLDKLNLDHGGETRITAGPRKYVCFLTLDPNTAHTHLILSEENREVKSVRENQPYPDHPDRFDYDPQVLCRESVCGRCYWEIDWSGDDDVFISVSYKSIRRKGRGVECEFGSSAQSWSLICDSSSFIFSHNNTRTVLPVKPLSRRIGVFVDHSAGTLIFYNIYRDTMSLIHSVQTTFTEPLCPGFGFGFLSYGSSVKLR</sequence>
<protein>
    <recommendedName>
        <fullName evidence="3">B30.2/SPRY domain-containing protein</fullName>
    </recommendedName>
</protein>
<dbReference type="SMART" id="SM00368">
    <property type="entry name" value="LRR_RI"/>
    <property type="match status" value="3"/>
</dbReference>
<gene>
    <name evidence="5" type="primary">LOC137491250</name>
</gene>
<accession>A0AB32TNZ8</accession>
<evidence type="ECO:0000259" key="3">
    <source>
        <dbReference type="PROSITE" id="PS50188"/>
    </source>
</evidence>
<proteinExistence type="predicted"/>
<dbReference type="InterPro" id="IPR043136">
    <property type="entry name" value="B30.2/SPRY_sf"/>
</dbReference>
<dbReference type="SUPFAM" id="SSF49899">
    <property type="entry name" value="Concanavalin A-like lectins/glucanases"/>
    <property type="match status" value="1"/>
</dbReference>